<keyword evidence="14" id="KW-1185">Reference proteome</keyword>
<dbReference type="GO" id="GO:0005576">
    <property type="term" value="C:extracellular region"/>
    <property type="evidence" value="ECO:0007669"/>
    <property type="project" value="TreeGrafter"/>
</dbReference>
<dbReference type="PANTHER" id="PTHR45708:SF49">
    <property type="entry name" value="ENDOCHITINASE"/>
    <property type="match status" value="1"/>
</dbReference>
<evidence type="ECO:0000256" key="4">
    <source>
        <dbReference type="ARBA" id="ARBA00023024"/>
    </source>
</evidence>
<dbReference type="OrthoDB" id="6020543at2759"/>
<proteinExistence type="inferred from homology"/>
<dbReference type="PANTHER" id="PTHR45708">
    <property type="entry name" value="ENDOCHITINASE"/>
    <property type="match status" value="1"/>
</dbReference>
<keyword evidence="6 8" id="KW-0326">Glycosidase</keyword>
<feature type="compositionally biased region" description="Pro residues" evidence="10">
    <location>
        <begin position="361"/>
        <end position="370"/>
    </location>
</feature>
<feature type="region of interest" description="Disordered" evidence="10">
    <location>
        <begin position="327"/>
        <end position="430"/>
    </location>
</feature>
<dbReference type="SUPFAM" id="SSF51445">
    <property type="entry name" value="(Trans)glycosidases"/>
    <property type="match status" value="1"/>
</dbReference>
<keyword evidence="7" id="KW-0624">Polysaccharide degradation</keyword>
<dbReference type="InterPro" id="IPR045321">
    <property type="entry name" value="Cts1-like"/>
</dbReference>
<dbReference type="GO" id="GO:0008843">
    <property type="term" value="F:endochitinase activity"/>
    <property type="evidence" value="ECO:0007669"/>
    <property type="project" value="UniProtKB-EC"/>
</dbReference>
<protein>
    <recommendedName>
        <fullName evidence="2">chitinase</fullName>
        <ecNumber evidence="2">3.2.1.14</ecNumber>
    </recommendedName>
</protein>
<dbReference type="GO" id="GO:0006032">
    <property type="term" value="P:chitin catabolic process"/>
    <property type="evidence" value="ECO:0007669"/>
    <property type="project" value="UniProtKB-KW"/>
</dbReference>
<evidence type="ECO:0000256" key="11">
    <source>
        <dbReference type="SAM" id="SignalP"/>
    </source>
</evidence>
<dbReference type="Proteomes" id="UP001151582">
    <property type="component" value="Unassembled WGS sequence"/>
</dbReference>
<evidence type="ECO:0000313" key="14">
    <source>
        <dbReference type="Proteomes" id="UP001151582"/>
    </source>
</evidence>
<dbReference type="InterPro" id="IPR001579">
    <property type="entry name" value="Glyco_hydro_18_chit_AS"/>
</dbReference>
<evidence type="ECO:0000256" key="1">
    <source>
        <dbReference type="ARBA" id="ARBA00000822"/>
    </source>
</evidence>
<evidence type="ECO:0000256" key="10">
    <source>
        <dbReference type="SAM" id="MobiDB-lite"/>
    </source>
</evidence>
<name>A0A9W8EBM5_9FUNG</name>
<comment type="caution">
    <text evidence="13">The sequence shown here is derived from an EMBL/GenBank/DDBJ whole genome shotgun (WGS) entry which is preliminary data.</text>
</comment>
<evidence type="ECO:0000256" key="3">
    <source>
        <dbReference type="ARBA" id="ARBA00022801"/>
    </source>
</evidence>
<dbReference type="InterPro" id="IPR001223">
    <property type="entry name" value="Glyco_hydro18_cat"/>
</dbReference>
<feature type="signal peptide" evidence="11">
    <location>
        <begin position="1"/>
        <end position="24"/>
    </location>
</feature>
<feature type="compositionally biased region" description="Basic residues" evidence="10">
    <location>
        <begin position="377"/>
        <end position="389"/>
    </location>
</feature>
<dbReference type="PROSITE" id="PS51910">
    <property type="entry name" value="GH18_2"/>
    <property type="match status" value="1"/>
</dbReference>
<dbReference type="GO" id="GO:0000272">
    <property type="term" value="P:polysaccharide catabolic process"/>
    <property type="evidence" value="ECO:0007669"/>
    <property type="project" value="UniProtKB-KW"/>
</dbReference>
<gene>
    <name evidence="13" type="primary">CHT2_4</name>
    <name evidence="13" type="ORF">H4R34_003874</name>
</gene>
<comment type="similarity">
    <text evidence="9">Belongs to the glycosyl hydrolase 18 family.</text>
</comment>
<organism evidence="13 14">
    <name type="scientific">Dimargaris verticillata</name>
    <dbReference type="NCBI Taxonomy" id="2761393"/>
    <lineage>
        <taxon>Eukaryota</taxon>
        <taxon>Fungi</taxon>
        <taxon>Fungi incertae sedis</taxon>
        <taxon>Zoopagomycota</taxon>
        <taxon>Kickxellomycotina</taxon>
        <taxon>Dimargaritomycetes</taxon>
        <taxon>Dimargaritales</taxon>
        <taxon>Dimargaritaceae</taxon>
        <taxon>Dimargaris</taxon>
    </lineage>
</organism>
<keyword evidence="5" id="KW-0119">Carbohydrate metabolism</keyword>
<comment type="catalytic activity">
    <reaction evidence="1">
        <text>Random endo-hydrolysis of N-acetyl-beta-D-glucosaminide (1-&gt;4)-beta-linkages in chitin and chitodextrins.</text>
        <dbReference type="EC" id="3.2.1.14"/>
    </reaction>
</comment>
<evidence type="ECO:0000256" key="8">
    <source>
        <dbReference type="RuleBase" id="RU000489"/>
    </source>
</evidence>
<dbReference type="PROSITE" id="PS01095">
    <property type="entry name" value="GH18_1"/>
    <property type="match status" value="1"/>
</dbReference>
<evidence type="ECO:0000256" key="2">
    <source>
        <dbReference type="ARBA" id="ARBA00012729"/>
    </source>
</evidence>
<feature type="compositionally biased region" description="Polar residues" evidence="10">
    <location>
        <begin position="327"/>
        <end position="338"/>
    </location>
</feature>
<evidence type="ECO:0000259" key="12">
    <source>
        <dbReference type="PROSITE" id="PS51910"/>
    </source>
</evidence>
<keyword evidence="3 8" id="KW-0378">Hydrolase</keyword>
<dbReference type="Pfam" id="PF00704">
    <property type="entry name" value="Glyco_hydro_18"/>
    <property type="match status" value="1"/>
</dbReference>
<keyword evidence="11" id="KW-0732">Signal</keyword>
<dbReference type="EC" id="3.2.1.14" evidence="2"/>
<dbReference type="AlphaFoldDB" id="A0A9W8EBM5"/>
<evidence type="ECO:0000256" key="6">
    <source>
        <dbReference type="ARBA" id="ARBA00023295"/>
    </source>
</evidence>
<evidence type="ECO:0000313" key="13">
    <source>
        <dbReference type="EMBL" id="KAJ1976711.1"/>
    </source>
</evidence>
<sequence>MPSKVAIALLAALGLLVGSAPARGFDINSRSNLVNYWGQDSFGVTHAQAKGSEKTLEEICSRDEISQDVFVLAFLNTFNAGTDKPPTLDFSHQCTTKFPNTELLQCPDIARGIRKCQARGKVVLLSLGGAVGLYGFKSDEEGRQFADKLWNMFFAGRASNELRPLGDTVLDGIDLDIEGGSPTGYVAMIERLRELYNAKGGGKRYYIAAAPQCTVPDFYMQPILDKTWFDMVFVQFYNNYCGLNNPQSFNFDLWDQWARTKAINKNTKVYLGVPGGPTAAGAGYVGWDQLQGFIDTTRAKYSSFGGVMMWDASQAMNTQVNGISLAQQTSRHLKSSSGPVHPSPPQDGSEEDNVEKSTPKEPSPPRPSPGHPERQNPRPRPHRPHHPPKPTHSVSHRPLTPPASLPQQEFEPDQVEDMVEMDEGWEYLLP</sequence>
<feature type="chain" id="PRO_5040768068" description="chitinase" evidence="11">
    <location>
        <begin position="25"/>
        <end position="430"/>
    </location>
</feature>
<dbReference type="CDD" id="cd02877">
    <property type="entry name" value="GH18_hevamine_XipI_class_III"/>
    <property type="match status" value="1"/>
</dbReference>
<evidence type="ECO:0000256" key="5">
    <source>
        <dbReference type="ARBA" id="ARBA00023277"/>
    </source>
</evidence>
<evidence type="ECO:0000256" key="9">
    <source>
        <dbReference type="RuleBase" id="RU004453"/>
    </source>
</evidence>
<evidence type="ECO:0000256" key="7">
    <source>
        <dbReference type="ARBA" id="ARBA00023326"/>
    </source>
</evidence>
<dbReference type="InterPro" id="IPR050542">
    <property type="entry name" value="Glycosyl_Hydrlase18_Chitinase"/>
</dbReference>
<feature type="domain" description="GH18" evidence="12">
    <location>
        <begin position="31"/>
        <end position="336"/>
    </location>
</feature>
<feature type="compositionally biased region" description="Acidic residues" evidence="10">
    <location>
        <begin position="410"/>
        <end position="430"/>
    </location>
</feature>
<dbReference type="EMBL" id="JANBQB010000407">
    <property type="protein sequence ID" value="KAJ1976711.1"/>
    <property type="molecule type" value="Genomic_DNA"/>
</dbReference>
<reference evidence="13" key="1">
    <citation type="submission" date="2022-07" db="EMBL/GenBank/DDBJ databases">
        <title>Phylogenomic reconstructions and comparative analyses of Kickxellomycotina fungi.</title>
        <authorList>
            <person name="Reynolds N.K."/>
            <person name="Stajich J.E."/>
            <person name="Barry K."/>
            <person name="Grigoriev I.V."/>
            <person name="Crous P."/>
            <person name="Smith M.E."/>
        </authorList>
    </citation>
    <scope>NUCLEOTIDE SEQUENCE</scope>
    <source>
        <strain evidence="13">RSA 567</strain>
    </source>
</reference>
<dbReference type="InterPro" id="IPR017853">
    <property type="entry name" value="GH"/>
</dbReference>
<accession>A0A9W8EBM5</accession>
<dbReference type="Gene3D" id="3.20.20.80">
    <property type="entry name" value="Glycosidases"/>
    <property type="match status" value="1"/>
</dbReference>
<keyword evidence="4" id="KW-0146">Chitin degradation</keyword>